<keyword evidence="7" id="KW-0482">Metalloprotease</keyword>
<dbReference type="Gene3D" id="3.10.450.350">
    <property type="match status" value="2"/>
</dbReference>
<evidence type="ECO:0000256" key="7">
    <source>
        <dbReference type="ARBA" id="ARBA00023049"/>
    </source>
</evidence>
<feature type="compositionally biased region" description="Low complexity" evidence="8">
    <location>
        <begin position="34"/>
        <end position="47"/>
    </location>
</feature>
<protein>
    <submittedName>
        <fullName evidence="11">M23 family metallopeptidase</fullName>
        <ecNumber evidence="11">3.4.24.-</ecNumber>
    </submittedName>
</protein>
<feature type="domain" description="M23ase beta-sheet core" evidence="9">
    <location>
        <begin position="364"/>
        <end position="459"/>
    </location>
</feature>
<evidence type="ECO:0000259" key="9">
    <source>
        <dbReference type="Pfam" id="PF01551"/>
    </source>
</evidence>
<evidence type="ECO:0000256" key="3">
    <source>
        <dbReference type="ARBA" id="ARBA00022670"/>
    </source>
</evidence>
<dbReference type="InterPro" id="IPR050570">
    <property type="entry name" value="Cell_wall_metabolism_enzyme"/>
</dbReference>
<keyword evidence="12" id="KW-1185">Reference proteome</keyword>
<keyword evidence="4" id="KW-0479">Metal-binding</keyword>
<evidence type="ECO:0000256" key="8">
    <source>
        <dbReference type="SAM" id="MobiDB-lite"/>
    </source>
</evidence>
<evidence type="ECO:0000256" key="4">
    <source>
        <dbReference type="ARBA" id="ARBA00022723"/>
    </source>
</evidence>
<evidence type="ECO:0000313" key="11">
    <source>
        <dbReference type="EMBL" id="MFC3225637.1"/>
    </source>
</evidence>
<dbReference type="PANTHER" id="PTHR21666:SF288">
    <property type="entry name" value="CELL DIVISION PROTEIN YTFB"/>
    <property type="match status" value="1"/>
</dbReference>
<evidence type="ECO:0000259" key="10">
    <source>
        <dbReference type="Pfam" id="PF19425"/>
    </source>
</evidence>
<gene>
    <name evidence="11" type="ORF">ACFOGJ_00240</name>
</gene>
<dbReference type="RefSeq" id="WP_379897366.1">
    <property type="nucleotide sequence ID" value="NZ_JBHRTR010000002.1"/>
</dbReference>
<evidence type="ECO:0000256" key="5">
    <source>
        <dbReference type="ARBA" id="ARBA00022801"/>
    </source>
</evidence>
<evidence type="ECO:0000256" key="2">
    <source>
        <dbReference type="ARBA" id="ARBA00004196"/>
    </source>
</evidence>
<dbReference type="EC" id="3.4.24.-" evidence="11"/>
<dbReference type="EMBL" id="JBHRTR010000002">
    <property type="protein sequence ID" value="MFC3225637.1"/>
    <property type="molecule type" value="Genomic_DNA"/>
</dbReference>
<feature type="compositionally biased region" description="Basic and acidic residues" evidence="8">
    <location>
        <begin position="510"/>
        <end position="522"/>
    </location>
</feature>
<accession>A0ABV7KTG2</accession>
<dbReference type="InterPro" id="IPR016047">
    <property type="entry name" value="M23ase_b-sheet_dom"/>
</dbReference>
<feature type="region of interest" description="Disordered" evidence="8">
    <location>
        <begin position="34"/>
        <end position="54"/>
    </location>
</feature>
<dbReference type="Gene3D" id="2.70.70.10">
    <property type="entry name" value="Glucose Permease (Domain IIA)"/>
    <property type="match status" value="1"/>
</dbReference>
<evidence type="ECO:0000256" key="6">
    <source>
        <dbReference type="ARBA" id="ARBA00022833"/>
    </source>
</evidence>
<dbReference type="InterPro" id="IPR011055">
    <property type="entry name" value="Dup_hybrid_motif"/>
</dbReference>
<evidence type="ECO:0000313" key="12">
    <source>
        <dbReference type="Proteomes" id="UP001595528"/>
    </source>
</evidence>
<organism evidence="11 12">
    <name type="scientific">Marinibaculum pumilum</name>
    <dbReference type="NCBI Taxonomy" id="1766165"/>
    <lineage>
        <taxon>Bacteria</taxon>
        <taxon>Pseudomonadati</taxon>
        <taxon>Pseudomonadota</taxon>
        <taxon>Alphaproteobacteria</taxon>
        <taxon>Rhodospirillales</taxon>
        <taxon>Rhodospirillaceae</taxon>
        <taxon>Marinibaculum</taxon>
    </lineage>
</organism>
<sequence length="522" mass="56318">MRSAVALVVAGFIGCSIGGGLLYAATKPPLSDRQASAPAAAARPDTAAAERESEVGRTEAARIAEQLRPGPNAVAMLFQQPQLWPTLDNSLPEGGAAGTGLPDAALPGNPIEVGLSQAALPRFDKVLKVERGDTLIQMLTGAGASVSEAHLAVKALSTVYDPRRLKLGQELTLTFDAPPPDEALADEEEGEPKPLLAAVRLDASTIKDVIVQRDGEDFVAQEEMLELTRTQAVANGEIRSSLYVSAERGGVPVDVLRRLVRLFSYDVDFERDLREGDRYMVFFEEDLSPDGDPVRYGEILAASMNVNGRELLYYRFTPPGSDEPDYFSPDGKSVRKALLRTPVDATRISSGFGRRKHPILGYTRMHKGLDFAASTGTPIRAAGDGVVEKAGWFGGYGKYVRIRHNGTYSTAYAHMSRLRVKPGQRVKQGQVIGNVGSTGRSTGPHLHYEVMVKGKQVNPMKVTLPLAKELKGKALAAFLEAKGRIDSQIRVQSEMQTVSLGHAHFGPSRPGDDRLGGETDQH</sequence>
<feature type="region of interest" description="Disordered" evidence="8">
    <location>
        <begin position="499"/>
        <end position="522"/>
    </location>
</feature>
<dbReference type="PANTHER" id="PTHR21666">
    <property type="entry name" value="PEPTIDASE-RELATED"/>
    <property type="match status" value="1"/>
</dbReference>
<dbReference type="Pfam" id="PF01551">
    <property type="entry name" value="Peptidase_M23"/>
    <property type="match status" value="1"/>
</dbReference>
<dbReference type="PROSITE" id="PS51257">
    <property type="entry name" value="PROKAR_LIPOPROTEIN"/>
    <property type="match status" value="1"/>
</dbReference>
<proteinExistence type="predicted"/>
<keyword evidence="5 11" id="KW-0378">Hydrolase</keyword>
<keyword evidence="3" id="KW-0645">Protease</keyword>
<comment type="caution">
    <text evidence="11">The sequence shown here is derived from an EMBL/GenBank/DDBJ whole genome shotgun (WGS) entry which is preliminary data.</text>
</comment>
<comment type="subcellular location">
    <subcellularLocation>
        <location evidence="2">Cell envelope</location>
    </subcellularLocation>
</comment>
<dbReference type="Pfam" id="PF19425">
    <property type="entry name" value="Csd3_N2"/>
    <property type="match status" value="1"/>
</dbReference>
<dbReference type="Proteomes" id="UP001595528">
    <property type="component" value="Unassembled WGS sequence"/>
</dbReference>
<reference evidence="12" key="1">
    <citation type="journal article" date="2019" name="Int. J. Syst. Evol. Microbiol.">
        <title>The Global Catalogue of Microorganisms (GCM) 10K type strain sequencing project: providing services to taxonomists for standard genome sequencing and annotation.</title>
        <authorList>
            <consortium name="The Broad Institute Genomics Platform"/>
            <consortium name="The Broad Institute Genome Sequencing Center for Infectious Disease"/>
            <person name="Wu L."/>
            <person name="Ma J."/>
        </authorList>
    </citation>
    <scope>NUCLEOTIDE SEQUENCE [LARGE SCALE GENOMIC DNA]</scope>
    <source>
        <strain evidence="12">KCTC 42964</strain>
    </source>
</reference>
<dbReference type="InterPro" id="IPR045834">
    <property type="entry name" value="Csd3_N2"/>
</dbReference>
<keyword evidence="6" id="KW-0862">Zinc</keyword>
<name>A0ABV7KTG2_9PROT</name>
<comment type="cofactor">
    <cofactor evidence="1">
        <name>Zn(2+)</name>
        <dbReference type="ChEBI" id="CHEBI:29105"/>
    </cofactor>
</comment>
<feature type="domain" description="Csd3-like second N-terminal" evidence="10">
    <location>
        <begin position="231"/>
        <end position="352"/>
    </location>
</feature>
<dbReference type="CDD" id="cd12797">
    <property type="entry name" value="M23_peptidase"/>
    <property type="match status" value="1"/>
</dbReference>
<evidence type="ECO:0000256" key="1">
    <source>
        <dbReference type="ARBA" id="ARBA00001947"/>
    </source>
</evidence>
<dbReference type="GO" id="GO:0016787">
    <property type="term" value="F:hydrolase activity"/>
    <property type="evidence" value="ECO:0007669"/>
    <property type="project" value="UniProtKB-KW"/>
</dbReference>
<dbReference type="SUPFAM" id="SSF51261">
    <property type="entry name" value="Duplicated hybrid motif"/>
    <property type="match status" value="1"/>
</dbReference>